<organism evidence="2">
    <name type="scientific">Perkinsus marinus (strain ATCC 50983 / TXsc)</name>
    <dbReference type="NCBI Taxonomy" id="423536"/>
    <lineage>
        <taxon>Eukaryota</taxon>
        <taxon>Sar</taxon>
        <taxon>Alveolata</taxon>
        <taxon>Perkinsozoa</taxon>
        <taxon>Perkinsea</taxon>
        <taxon>Perkinsida</taxon>
        <taxon>Perkinsidae</taxon>
        <taxon>Perkinsus</taxon>
    </lineage>
</organism>
<evidence type="ECO:0000313" key="2">
    <source>
        <dbReference type="Proteomes" id="UP000007800"/>
    </source>
</evidence>
<dbReference type="SUPFAM" id="SSF48452">
    <property type="entry name" value="TPR-like"/>
    <property type="match status" value="1"/>
</dbReference>
<reference evidence="1 2" key="1">
    <citation type="submission" date="2008-07" db="EMBL/GenBank/DDBJ databases">
        <authorList>
            <person name="El-Sayed N."/>
            <person name="Caler E."/>
            <person name="Inman J."/>
            <person name="Amedeo P."/>
            <person name="Hass B."/>
            <person name="Wortman J."/>
        </authorList>
    </citation>
    <scope>NUCLEOTIDE SEQUENCE [LARGE SCALE GENOMIC DNA]</scope>
    <source>
        <strain evidence="2">ATCC 50983 / TXsc</strain>
    </source>
</reference>
<gene>
    <name evidence="1" type="ORF">Pmar_PMAR001132</name>
</gene>
<protein>
    <recommendedName>
        <fullName evidence="3">O-linked n-acetylglucosamine transferase, ogt</fullName>
    </recommendedName>
</protein>
<dbReference type="InterPro" id="IPR036047">
    <property type="entry name" value="F-box-like_dom_sf"/>
</dbReference>
<dbReference type="GeneID" id="9057381"/>
<name>C5KSY4_PERM5</name>
<sequence>MGAASPTTSDAISSSSAVDRVLQVEVLQSYIMQFLSVPSLAAFGLTSSKLYRVYDSELAWTDIRLRTCRVVPSTTQIHSVSARELFHASFEASKGVVAYEERDFEAAIKLADVMYATRDRQRAKALYEEAHAANPKNSYAVNGLALFARSQSEEERLLRLAVELDPMNSYALANLGGIIMCEAWDDLSRMRNQEAEDLLQRAVDLNPKLFYAPTYATDGASYSTAE</sequence>
<evidence type="ECO:0000313" key="1">
    <source>
        <dbReference type="EMBL" id="EER12334.1"/>
    </source>
</evidence>
<dbReference type="OrthoDB" id="449136at2759"/>
<dbReference type="EMBL" id="GG676168">
    <property type="protein sequence ID" value="EER12334.1"/>
    <property type="molecule type" value="Genomic_DNA"/>
</dbReference>
<dbReference type="SUPFAM" id="SSF81383">
    <property type="entry name" value="F-box domain"/>
    <property type="match status" value="1"/>
</dbReference>
<dbReference type="InParanoid" id="C5KSY4"/>
<keyword evidence="2" id="KW-1185">Reference proteome</keyword>
<dbReference type="AlphaFoldDB" id="C5KSY4"/>
<dbReference type="Gene3D" id="1.25.40.10">
    <property type="entry name" value="Tetratricopeptide repeat domain"/>
    <property type="match status" value="1"/>
</dbReference>
<dbReference type="RefSeq" id="XP_002780539.1">
    <property type="nucleotide sequence ID" value="XM_002780493.1"/>
</dbReference>
<dbReference type="InterPro" id="IPR011990">
    <property type="entry name" value="TPR-like_helical_dom_sf"/>
</dbReference>
<dbReference type="OMA" id="DAHYAND"/>
<evidence type="ECO:0008006" key="3">
    <source>
        <dbReference type="Google" id="ProtNLM"/>
    </source>
</evidence>
<proteinExistence type="predicted"/>
<accession>C5KSY4</accession>
<dbReference type="Proteomes" id="UP000007800">
    <property type="component" value="Unassembled WGS sequence"/>
</dbReference>